<feature type="region of interest" description="Disordered" evidence="1">
    <location>
        <begin position="1"/>
        <end position="37"/>
    </location>
</feature>
<dbReference type="Proteomes" id="UP000333828">
    <property type="component" value="Unassembled WGS sequence"/>
</dbReference>
<organism evidence="2 3">
    <name type="scientific">Pandoraea iniqua</name>
    <dbReference type="NCBI Taxonomy" id="2508288"/>
    <lineage>
        <taxon>Bacteria</taxon>
        <taxon>Pseudomonadati</taxon>
        <taxon>Pseudomonadota</taxon>
        <taxon>Betaproteobacteria</taxon>
        <taxon>Burkholderiales</taxon>
        <taxon>Burkholderiaceae</taxon>
        <taxon>Pandoraea</taxon>
    </lineage>
</organism>
<evidence type="ECO:0000313" key="2">
    <source>
        <dbReference type="EMBL" id="VVE22284.1"/>
    </source>
</evidence>
<keyword evidence="3" id="KW-1185">Reference proteome</keyword>
<reference evidence="2 3" key="1">
    <citation type="submission" date="2019-08" db="EMBL/GenBank/DDBJ databases">
        <authorList>
            <person name="Peeters C."/>
        </authorList>
    </citation>
    <scope>NUCLEOTIDE SEQUENCE [LARGE SCALE GENOMIC DNA]</scope>
    <source>
        <strain evidence="2 3">LMG 31115</strain>
    </source>
</reference>
<dbReference type="EMBL" id="CABPSI010000003">
    <property type="protein sequence ID" value="VVE22284.1"/>
    <property type="molecule type" value="Genomic_DNA"/>
</dbReference>
<sequence>MKPTCSAASGAGRFSPYSNHHRPDVASVSSPTHDQPAVLRIPAPANTHGLNTDAPPDETAIHQMFAEALSSVLQSHVDLVSPRYPTVRVTPWKYDVGVWVIRFSTPEAASAEEAGASGASSRRLHLTLSHFDFAQCEVRQRHGTVPEDRALAWAGAAARQCQCAQAALERPSTSTGAVPLRWRWQSDELPQLRAEDVDAFELDLSSYLRRLVSARTPPPAPPIAPPDTPGSIYSTISEASAPAAVESAPPDAALLAWCPEGIPVFHASSPTLMRTRDVARYLFARRRFAPARHLWSELRSWGVPKSALATFLTNDMGTRKRVDEGLRERWNGRLVCLDDLVAWDAAAAQYELREARTVAASGFAKSRHIDPRQFEEMRSMIALYDVVARHAQGKPLESLDHECASLDILVIRRAASVPNTYLLRMRRARIATRESSPPMDSNV</sequence>
<gene>
    <name evidence="2" type="ORF">PIN31115_03203</name>
</gene>
<accession>A0A5E4WFE4</accession>
<dbReference type="AlphaFoldDB" id="A0A5E4WFE4"/>
<evidence type="ECO:0000313" key="3">
    <source>
        <dbReference type="Proteomes" id="UP000333828"/>
    </source>
</evidence>
<proteinExistence type="predicted"/>
<protein>
    <submittedName>
        <fullName evidence="2">Uncharacterized protein</fullName>
    </submittedName>
</protein>
<name>A0A5E4WFE4_9BURK</name>
<evidence type="ECO:0000256" key="1">
    <source>
        <dbReference type="SAM" id="MobiDB-lite"/>
    </source>
</evidence>
<dbReference type="RefSeq" id="WP_150684856.1">
    <property type="nucleotide sequence ID" value="NZ_CABPSI010000003.1"/>
</dbReference>